<feature type="compositionally biased region" description="Basic and acidic residues" evidence="2">
    <location>
        <begin position="152"/>
        <end position="163"/>
    </location>
</feature>
<name>A0AA88XYT5_PINIB</name>
<gene>
    <name evidence="4" type="ORF">FSP39_004397</name>
</gene>
<evidence type="ECO:0000313" key="4">
    <source>
        <dbReference type="EMBL" id="KAK3094645.1"/>
    </source>
</evidence>
<sequence length="255" mass="29034">MSEMVRKGVLTAETYRLLATVIPKDARSNHDQMYNILEYVLTAEKEKLTPEHRQELIGTINFTLLNEETLQRAQEAALVPPDCLAKGALALCKRLRSELETAKNTILRQEEEVKRLQHQNKRGKRATPILTSAHAMPSLGLRDSSFSSSSGREPELEFMEPTKDYSVNDSHNNSTSDVLTAVRNKLSAGTSNPATSSPYNTFRPLQGPEQDFSFEEDMDYKYDRHFKSSENTRPKNRQLGYSGYRPTYSSYSLRY</sequence>
<feature type="domain" description="NPH3" evidence="3">
    <location>
        <begin position="1"/>
        <end position="94"/>
    </location>
</feature>
<keyword evidence="1" id="KW-0175">Coiled coil</keyword>
<dbReference type="InterPro" id="IPR027356">
    <property type="entry name" value="NPH3_dom"/>
</dbReference>
<dbReference type="EMBL" id="VSWD01000008">
    <property type="protein sequence ID" value="KAK3094645.1"/>
    <property type="molecule type" value="Genomic_DNA"/>
</dbReference>
<feature type="region of interest" description="Disordered" evidence="2">
    <location>
        <begin position="140"/>
        <end position="175"/>
    </location>
</feature>
<feature type="region of interest" description="Disordered" evidence="2">
    <location>
        <begin position="187"/>
        <end position="206"/>
    </location>
</feature>
<dbReference type="Proteomes" id="UP001186944">
    <property type="component" value="Unassembled WGS sequence"/>
</dbReference>
<reference evidence="4" key="1">
    <citation type="submission" date="2019-08" db="EMBL/GenBank/DDBJ databases">
        <title>The improved chromosome-level genome for the pearl oyster Pinctada fucata martensii using PacBio sequencing and Hi-C.</title>
        <authorList>
            <person name="Zheng Z."/>
        </authorList>
    </citation>
    <scope>NUCLEOTIDE SEQUENCE</scope>
    <source>
        <strain evidence="4">ZZ-2019</strain>
        <tissue evidence="4">Adductor muscle</tissue>
    </source>
</reference>
<evidence type="ECO:0000256" key="2">
    <source>
        <dbReference type="SAM" id="MobiDB-lite"/>
    </source>
</evidence>
<keyword evidence="5" id="KW-1185">Reference proteome</keyword>
<proteinExistence type="predicted"/>
<dbReference type="PROSITE" id="PS51649">
    <property type="entry name" value="NPH3"/>
    <property type="match status" value="1"/>
</dbReference>
<evidence type="ECO:0000256" key="1">
    <source>
        <dbReference type="SAM" id="Coils"/>
    </source>
</evidence>
<evidence type="ECO:0000259" key="3">
    <source>
        <dbReference type="PROSITE" id="PS51649"/>
    </source>
</evidence>
<dbReference type="AlphaFoldDB" id="A0AA88XYT5"/>
<comment type="caution">
    <text evidence="4">The sequence shown here is derived from an EMBL/GenBank/DDBJ whole genome shotgun (WGS) entry which is preliminary data.</text>
</comment>
<protein>
    <recommendedName>
        <fullName evidence="3">NPH3 domain-containing protein</fullName>
    </recommendedName>
</protein>
<accession>A0AA88XYT5</accession>
<organism evidence="4 5">
    <name type="scientific">Pinctada imbricata</name>
    <name type="common">Atlantic pearl-oyster</name>
    <name type="synonym">Pinctada martensii</name>
    <dbReference type="NCBI Taxonomy" id="66713"/>
    <lineage>
        <taxon>Eukaryota</taxon>
        <taxon>Metazoa</taxon>
        <taxon>Spiralia</taxon>
        <taxon>Lophotrochozoa</taxon>
        <taxon>Mollusca</taxon>
        <taxon>Bivalvia</taxon>
        <taxon>Autobranchia</taxon>
        <taxon>Pteriomorphia</taxon>
        <taxon>Pterioida</taxon>
        <taxon>Pterioidea</taxon>
        <taxon>Pteriidae</taxon>
        <taxon>Pinctada</taxon>
    </lineage>
</organism>
<feature type="compositionally biased region" description="Polar residues" evidence="2">
    <location>
        <begin position="187"/>
        <end position="200"/>
    </location>
</feature>
<feature type="compositionally biased region" description="Polar residues" evidence="2">
    <location>
        <begin position="165"/>
        <end position="175"/>
    </location>
</feature>
<evidence type="ECO:0000313" key="5">
    <source>
        <dbReference type="Proteomes" id="UP001186944"/>
    </source>
</evidence>
<feature type="coiled-coil region" evidence="1">
    <location>
        <begin position="85"/>
        <end position="126"/>
    </location>
</feature>